<sequence length="275" mass="30138">MNDTQLVEFGSLDGATSGDVAEATVDYPDKLLARGTPDLSTVTRLSDTRKSVHSQHAQRQAVNGYVTQTESRDTTPSGLPQSYDVPSHQPALLLPELPLPRSRLKPVVAAPKPKRTKMIYSRTVAIAENQVHILGKHMDVQGEMQTTTSRTVLPPLRQVKQKAVTNQQRKLKGAVARDLGRSEEVFRKSFKSSPSRPSTKRKSSALLEVKIDIADDLKFNERLQSPASSGGSSHSVPRTNFPLITDRSLVGQPMDTGEDEMQPEKEPSGKSLGNH</sequence>
<keyword evidence="3" id="KW-1185">Reference proteome</keyword>
<gene>
    <name evidence="2" type="ORF">PHET_03402</name>
</gene>
<feature type="compositionally biased region" description="Low complexity" evidence="1">
    <location>
        <begin position="225"/>
        <end position="235"/>
    </location>
</feature>
<feature type="region of interest" description="Disordered" evidence="1">
    <location>
        <begin position="48"/>
        <end position="87"/>
    </location>
</feature>
<dbReference type="Proteomes" id="UP000748531">
    <property type="component" value="Unassembled WGS sequence"/>
</dbReference>
<evidence type="ECO:0000313" key="2">
    <source>
        <dbReference type="EMBL" id="KAF5403144.1"/>
    </source>
</evidence>
<evidence type="ECO:0000256" key="1">
    <source>
        <dbReference type="SAM" id="MobiDB-lite"/>
    </source>
</evidence>
<dbReference type="AlphaFoldDB" id="A0A8J4TEC9"/>
<evidence type="ECO:0000313" key="3">
    <source>
        <dbReference type="Proteomes" id="UP000748531"/>
    </source>
</evidence>
<dbReference type="OrthoDB" id="6266679at2759"/>
<protein>
    <submittedName>
        <fullName evidence="2">Uncharacterized protein</fullName>
    </submittedName>
</protein>
<feature type="region of interest" description="Disordered" evidence="1">
    <location>
        <begin position="222"/>
        <end position="275"/>
    </location>
</feature>
<proteinExistence type="predicted"/>
<comment type="caution">
    <text evidence="2">The sequence shown here is derived from an EMBL/GenBank/DDBJ whole genome shotgun (WGS) entry which is preliminary data.</text>
</comment>
<reference evidence="2" key="1">
    <citation type="submission" date="2019-05" db="EMBL/GenBank/DDBJ databases">
        <title>Annotation for the trematode Paragonimus heterotremus.</title>
        <authorList>
            <person name="Choi Y.-J."/>
        </authorList>
    </citation>
    <scope>NUCLEOTIDE SEQUENCE</scope>
    <source>
        <strain evidence="2">LC</strain>
    </source>
</reference>
<name>A0A8J4TEC9_9TREM</name>
<accession>A0A8J4TEC9</accession>
<organism evidence="2 3">
    <name type="scientific">Paragonimus heterotremus</name>
    <dbReference type="NCBI Taxonomy" id="100268"/>
    <lineage>
        <taxon>Eukaryota</taxon>
        <taxon>Metazoa</taxon>
        <taxon>Spiralia</taxon>
        <taxon>Lophotrochozoa</taxon>
        <taxon>Platyhelminthes</taxon>
        <taxon>Trematoda</taxon>
        <taxon>Digenea</taxon>
        <taxon>Plagiorchiida</taxon>
        <taxon>Troglotremata</taxon>
        <taxon>Troglotrematidae</taxon>
        <taxon>Paragonimus</taxon>
    </lineage>
</organism>
<feature type="compositionally biased region" description="Polar residues" evidence="1">
    <location>
        <begin position="54"/>
        <end position="80"/>
    </location>
</feature>
<dbReference type="EMBL" id="LUCH01001398">
    <property type="protein sequence ID" value="KAF5403144.1"/>
    <property type="molecule type" value="Genomic_DNA"/>
</dbReference>